<dbReference type="STRING" id="145388.A0A0D2MHH4"/>
<dbReference type="GeneID" id="25740710"/>
<gene>
    <name evidence="5" type="ORF">MNEG_7834</name>
</gene>
<dbReference type="GO" id="GO:0031514">
    <property type="term" value="C:motile cilium"/>
    <property type="evidence" value="ECO:0007669"/>
    <property type="project" value="UniProtKB-SubCell"/>
</dbReference>
<dbReference type="SUPFAM" id="SSF47391">
    <property type="entry name" value="Dimerization-anchoring domain of cAMP-dependent PK regulatory subunit"/>
    <property type="match status" value="1"/>
</dbReference>
<comment type="similarity">
    <text evidence="4">Belongs to the ropporin family.</text>
</comment>
<evidence type="ECO:0000256" key="1">
    <source>
        <dbReference type="ARBA" id="ARBA00004230"/>
    </source>
</evidence>
<dbReference type="PANTHER" id="PTHR14952">
    <property type="entry name" value="ROPPORIN-1-LIKE PROTEIN"/>
    <property type="match status" value="1"/>
</dbReference>
<dbReference type="PANTHER" id="PTHR14952:SF9">
    <property type="entry name" value="EF-HAND DOMAIN-CONTAINING PROTEIN"/>
    <property type="match status" value="1"/>
</dbReference>
<keyword evidence="3" id="KW-0966">Cell projection</keyword>
<comment type="subcellular location">
    <subcellularLocation>
        <location evidence="1">Cell projection</location>
        <location evidence="1">Cilium</location>
        <location evidence="1">Flagellum</location>
    </subcellularLocation>
</comment>
<protein>
    <submittedName>
        <fullName evidence="5">Radial spoke protein 11</fullName>
    </submittedName>
</protein>
<dbReference type="OrthoDB" id="10067602at2759"/>
<evidence type="ECO:0000256" key="3">
    <source>
        <dbReference type="ARBA" id="ARBA00023273"/>
    </source>
</evidence>
<dbReference type="RefSeq" id="XP_013899146.1">
    <property type="nucleotide sequence ID" value="XM_014043692.1"/>
</dbReference>
<dbReference type="KEGG" id="mng:MNEG_7834"/>
<dbReference type="Proteomes" id="UP000054498">
    <property type="component" value="Unassembled WGS sequence"/>
</dbReference>
<keyword evidence="6" id="KW-1185">Reference proteome</keyword>
<dbReference type="EMBL" id="KK101644">
    <property type="protein sequence ID" value="KIZ00127.1"/>
    <property type="molecule type" value="Genomic_DNA"/>
</dbReference>
<accession>A0A0D2MHH4</accession>
<evidence type="ECO:0000256" key="4">
    <source>
        <dbReference type="ARBA" id="ARBA00035651"/>
    </source>
</evidence>
<name>A0A0D2MHH4_9CHLO</name>
<dbReference type="CDD" id="cd22985">
    <property type="entry name" value="DD_CrRSP11-like"/>
    <property type="match status" value="1"/>
</dbReference>
<keyword evidence="2" id="KW-0969">Cilium</keyword>
<keyword evidence="2" id="KW-0282">Flagellum</keyword>
<evidence type="ECO:0000313" key="5">
    <source>
        <dbReference type="EMBL" id="KIZ00127.1"/>
    </source>
</evidence>
<dbReference type="Gene3D" id="1.20.890.10">
    <property type="entry name" value="cAMP-dependent protein kinase regulatory subunit, dimerization-anchoring domain"/>
    <property type="match status" value="1"/>
</dbReference>
<evidence type="ECO:0000313" key="6">
    <source>
        <dbReference type="Proteomes" id="UP000054498"/>
    </source>
</evidence>
<dbReference type="AlphaFoldDB" id="A0A0D2MHH4"/>
<reference evidence="5 6" key="1">
    <citation type="journal article" date="2013" name="BMC Genomics">
        <title>Reconstruction of the lipid metabolism for the microalga Monoraphidium neglectum from its genome sequence reveals characteristics suitable for biofuel production.</title>
        <authorList>
            <person name="Bogen C."/>
            <person name="Al-Dilaimi A."/>
            <person name="Albersmeier A."/>
            <person name="Wichmann J."/>
            <person name="Grundmann M."/>
            <person name="Rupp O."/>
            <person name="Lauersen K.J."/>
            <person name="Blifernez-Klassen O."/>
            <person name="Kalinowski J."/>
            <person name="Goesmann A."/>
            <person name="Mussgnug J.H."/>
            <person name="Kruse O."/>
        </authorList>
    </citation>
    <scope>NUCLEOTIDE SEQUENCE [LARGE SCALE GENOMIC DNA]</scope>
    <source>
        <strain evidence="5 6">SAG 48.87</strain>
    </source>
</reference>
<proteinExistence type="inferred from homology"/>
<sequence>METEPIYCAEQIVLPAGLDEVLKNFTKEAIRNQPHDLVDFGATYFAAQATLHKNLHAVEIPTQQQLRDAFECLRATPTGPLIDVQAACRSVGISEATVASAVRAGNVNTGREVSVLEVLALLLSMRCDGLGAVLRNAFEVFGQRGGDSGDTSSNGSASARLEVPVLLQLLGFLGARDPEVTTAMREGVARALDGHVSVDLKSLAGVPALASKLALA</sequence>
<organism evidence="5 6">
    <name type="scientific">Monoraphidium neglectum</name>
    <dbReference type="NCBI Taxonomy" id="145388"/>
    <lineage>
        <taxon>Eukaryota</taxon>
        <taxon>Viridiplantae</taxon>
        <taxon>Chlorophyta</taxon>
        <taxon>core chlorophytes</taxon>
        <taxon>Chlorophyceae</taxon>
        <taxon>CS clade</taxon>
        <taxon>Sphaeropleales</taxon>
        <taxon>Selenastraceae</taxon>
        <taxon>Monoraphidium</taxon>
    </lineage>
</organism>
<evidence type="ECO:0000256" key="2">
    <source>
        <dbReference type="ARBA" id="ARBA00022846"/>
    </source>
</evidence>